<dbReference type="Pfam" id="PF02245">
    <property type="entry name" value="Pur_DNA_glyco"/>
    <property type="match status" value="1"/>
</dbReference>
<dbReference type="PANTHER" id="PTHR10429">
    <property type="entry name" value="DNA-3-METHYLADENINE GLYCOSYLASE"/>
    <property type="match status" value="1"/>
</dbReference>
<keyword evidence="8" id="KW-1185">Reference proteome</keyword>
<evidence type="ECO:0000256" key="2">
    <source>
        <dbReference type="ARBA" id="ARBA00022763"/>
    </source>
</evidence>
<evidence type="ECO:0000256" key="6">
    <source>
        <dbReference type="SAM" id="MobiDB-lite"/>
    </source>
</evidence>
<feature type="compositionally biased region" description="Basic and acidic residues" evidence="6">
    <location>
        <begin position="268"/>
        <end position="282"/>
    </location>
</feature>
<keyword evidence="3 5" id="KW-0378">Hydrolase</keyword>
<proteinExistence type="inferred from homology"/>
<dbReference type="InterPro" id="IPR003180">
    <property type="entry name" value="MPG"/>
</dbReference>
<evidence type="ECO:0000256" key="4">
    <source>
        <dbReference type="ARBA" id="ARBA00023204"/>
    </source>
</evidence>
<dbReference type="EMBL" id="PDJH01000001">
    <property type="protein sequence ID" value="PFG35828.1"/>
    <property type="molecule type" value="Genomic_DNA"/>
</dbReference>
<dbReference type="Gene3D" id="3.10.300.10">
    <property type="entry name" value="Methylpurine-DNA glycosylase (MPG)"/>
    <property type="match status" value="1"/>
</dbReference>
<evidence type="ECO:0000256" key="1">
    <source>
        <dbReference type="ARBA" id="ARBA00009232"/>
    </source>
</evidence>
<keyword evidence="2 5" id="KW-0227">DNA damage</keyword>
<protein>
    <recommendedName>
        <fullName evidence="5">Putative 3-methyladenine DNA glycosylase</fullName>
        <ecNumber evidence="5">3.2.2.-</ecNumber>
    </recommendedName>
</protein>
<dbReference type="AlphaFoldDB" id="A0A2A9EA38"/>
<sequence>MPREALAPPRQHHGDVHQRPHETPPAGAPAPRRPTLEGPPAASGAEGRLPVSRRWFVRPVLDVAHGLLDAHLVRTTPDGRVTLRVTEVEAYAGETDPASHAFRGLSRRNATMFGPPGRLYVYRHMGLHHCANVVGAEEGTARAVLLRAGEVVEGADLATARRQVRGVVRSPVDLARGPARLADALGLTLADDGADLLTGEGLELLVREHAVPAGAVETGPRVGVGAAGADPERFPWRLWLAGDPTVSQFRGPSQPRRRTGQTSAVDLVRGREARRSSGEQRS</sequence>
<organism evidence="7 8">
    <name type="scientific">Flavimobilis soli</name>
    <dbReference type="NCBI Taxonomy" id="442709"/>
    <lineage>
        <taxon>Bacteria</taxon>
        <taxon>Bacillati</taxon>
        <taxon>Actinomycetota</taxon>
        <taxon>Actinomycetes</taxon>
        <taxon>Micrococcales</taxon>
        <taxon>Jonesiaceae</taxon>
        <taxon>Flavimobilis</taxon>
    </lineage>
</organism>
<keyword evidence="4 5" id="KW-0234">DNA repair</keyword>
<dbReference type="PANTHER" id="PTHR10429:SF0">
    <property type="entry name" value="DNA-3-METHYLADENINE GLYCOSYLASE"/>
    <property type="match status" value="1"/>
</dbReference>
<evidence type="ECO:0000256" key="3">
    <source>
        <dbReference type="ARBA" id="ARBA00022801"/>
    </source>
</evidence>
<dbReference type="EC" id="3.2.2.-" evidence="5"/>
<name>A0A2A9EA38_9MICO</name>
<dbReference type="HAMAP" id="MF_00527">
    <property type="entry name" value="3MGH"/>
    <property type="match status" value="1"/>
</dbReference>
<reference evidence="7 8" key="1">
    <citation type="submission" date="2017-10" db="EMBL/GenBank/DDBJ databases">
        <title>Sequencing the genomes of 1000 actinobacteria strains.</title>
        <authorList>
            <person name="Klenk H.-P."/>
        </authorList>
    </citation>
    <scope>NUCLEOTIDE SEQUENCE [LARGE SCALE GENOMIC DNA]</scope>
    <source>
        <strain evidence="7 8">DSM 21574</strain>
    </source>
</reference>
<dbReference type="NCBIfam" id="TIGR00567">
    <property type="entry name" value="3mg"/>
    <property type="match status" value="1"/>
</dbReference>
<dbReference type="NCBIfam" id="NF002003">
    <property type="entry name" value="PRK00802.1-3"/>
    <property type="match status" value="1"/>
</dbReference>
<dbReference type="SUPFAM" id="SSF50486">
    <property type="entry name" value="FMT C-terminal domain-like"/>
    <property type="match status" value="1"/>
</dbReference>
<evidence type="ECO:0000313" key="8">
    <source>
        <dbReference type="Proteomes" id="UP000221394"/>
    </source>
</evidence>
<gene>
    <name evidence="7" type="ORF">ATL41_0528</name>
</gene>
<evidence type="ECO:0000256" key="5">
    <source>
        <dbReference type="HAMAP-Rule" id="MF_00527"/>
    </source>
</evidence>
<dbReference type="GO" id="GO:0006284">
    <property type="term" value="P:base-excision repair"/>
    <property type="evidence" value="ECO:0007669"/>
    <property type="project" value="InterPro"/>
</dbReference>
<feature type="compositionally biased region" description="Basic and acidic residues" evidence="6">
    <location>
        <begin position="12"/>
        <end position="22"/>
    </location>
</feature>
<comment type="caution">
    <text evidence="7">The sequence shown here is derived from an EMBL/GenBank/DDBJ whole genome shotgun (WGS) entry which is preliminary data.</text>
</comment>
<dbReference type="Proteomes" id="UP000221394">
    <property type="component" value="Unassembled WGS sequence"/>
</dbReference>
<comment type="similarity">
    <text evidence="1 5">Belongs to the DNA glycosylase MPG family.</text>
</comment>
<dbReference type="GO" id="GO:0003905">
    <property type="term" value="F:alkylbase DNA N-glycosylase activity"/>
    <property type="evidence" value="ECO:0007669"/>
    <property type="project" value="InterPro"/>
</dbReference>
<dbReference type="CDD" id="cd00540">
    <property type="entry name" value="AAG"/>
    <property type="match status" value="1"/>
</dbReference>
<dbReference type="GO" id="GO:0003677">
    <property type="term" value="F:DNA binding"/>
    <property type="evidence" value="ECO:0007669"/>
    <property type="project" value="InterPro"/>
</dbReference>
<feature type="region of interest" description="Disordered" evidence="6">
    <location>
        <begin position="245"/>
        <end position="282"/>
    </location>
</feature>
<feature type="region of interest" description="Disordered" evidence="6">
    <location>
        <begin position="1"/>
        <end position="48"/>
    </location>
</feature>
<dbReference type="InterPro" id="IPR011034">
    <property type="entry name" value="Formyl_transferase-like_C_sf"/>
</dbReference>
<evidence type="ECO:0000313" key="7">
    <source>
        <dbReference type="EMBL" id="PFG35828.1"/>
    </source>
</evidence>
<accession>A0A2A9EA38</accession>
<dbReference type="InterPro" id="IPR036995">
    <property type="entry name" value="MPG_sf"/>
</dbReference>